<feature type="active site" description="Proton acceptor; via imino nitrogen" evidence="2">
    <location>
        <position position="2"/>
    </location>
</feature>
<dbReference type="PIRSF" id="PIRSF037799">
    <property type="entry name" value="Tautomer_YdcE_prd"/>
    <property type="match status" value="1"/>
</dbReference>
<dbReference type="InterPro" id="IPR017284">
    <property type="entry name" value="Tautomerase_PptA"/>
</dbReference>
<dbReference type="EMBL" id="CP046401">
    <property type="protein sequence ID" value="QGY42492.1"/>
    <property type="molecule type" value="Genomic_DNA"/>
</dbReference>
<keyword evidence="3" id="KW-0175">Coiled coil</keyword>
<evidence type="ECO:0000256" key="1">
    <source>
        <dbReference type="ARBA" id="ARBA00023235"/>
    </source>
</evidence>
<keyword evidence="6" id="KW-1185">Reference proteome</keyword>
<evidence type="ECO:0000259" key="4">
    <source>
        <dbReference type="Pfam" id="PF01361"/>
    </source>
</evidence>
<proteinExistence type="predicted"/>
<dbReference type="InterPro" id="IPR014347">
    <property type="entry name" value="Tautomerase/MIF_sf"/>
</dbReference>
<evidence type="ECO:0000256" key="2">
    <source>
        <dbReference type="PIRSR" id="PIRSR037799-1"/>
    </source>
</evidence>
<evidence type="ECO:0000313" key="6">
    <source>
        <dbReference type="Proteomes" id="UP000428260"/>
    </source>
</evidence>
<dbReference type="InterPro" id="IPR004370">
    <property type="entry name" value="4-OT-like_dom"/>
</dbReference>
<organism evidence="5 6">
    <name type="scientific">Maribellus comscasis</name>
    <dbReference type="NCBI Taxonomy" id="2681766"/>
    <lineage>
        <taxon>Bacteria</taxon>
        <taxon>Pseudomonadati</taxon>
        <taxon>Bacteroidota</taxon>
        <taxon>Bacteroidia</taxon>
        <taxon>Marinilabiliales</taxon>
        <taxon>Prolixibacteraceae</taxon>
        <taxon>Maribellus</taxon>
    </lineage>
</organism>
<feature type="coiled-coil region" evidence="3">
    <location>
        <begin position="10"/>
        <end position="37"/>
    </location>
</feature>
<feature type="domain" description="4-oxalocrotonate tautomerase-like" evidence="4">
    <location>
        <begin position="2"/>
        <end position="51"/>
    </location>
</feature>
<dbReference type="Gene3D" id="3.30.429.10">
    <property type="entry name" value="Macrophage Migration Inhibitory Factor"/>
    <property type="match status" value="1"/>
</dbReference>
<accession>A0A6I6JQK2</accession>
<protein>
    <submittedName>
        <fullName evidence="5">4-oxalocrotonate tautomerase</fullName>
    </submittedName>
</protein>
<dbReference type="RefSeq" id="WP_158862684.1">
    <property type="nucleotide sequence ID" value="NZ_CP046401.1"/>
</dbReference>
<keyword evidence="1" id="KW-0413">Isomerase</keyword>
<dbReference type="SUPFAM" id="SSF55331">
    <property type="entry name" value="Tautomerase/MIF"/>
    <property type="match status" value="1"/>
</dbReference>
<dbReference type="Pfam" id="PF01361">
    <property type="entry name" value="Tautomerase"/>
    <property type="match status" value="1"/>
</dbReference>
<sequence>MPHIQIKLFKGKTEEEKQQLATELMKAAQKVLGLEDKSYSVAIEDFLPEEWKGEVYEKEIMAREDLLYKKPGYKM</sequence>
<gene>
    <name evidence="5" type="ORF">GM418_02135</name>
</gene>
<dbReference type="Proteomes" id="UP000428260">
    <property type="component" value="Chromosome"/>
</dbReference>
<dbReference type="GO" id="GO:0005737">
    <property type="term" value="C:cytoplasm"/>
    <property type="evidence" value="ECO:0007669"/>
    <property type="project" value="InterPro"/>
</dbReference>
<evidence type="ECO:0000313" key="5">
    <source>
        <dbReference type="EMBL" id="QGY42492.1"/>
    </source>
</evidence>
<dbReference type="AlphaFoldDB" id="A0A6I6JQK2"/>
<reference evidence="5 6" key="1">
    <citation type="submission" date="2019-11" db="EMBL/GenBank/DDBJ databases">
        <authorList>
            <person name="Zheng R.K."/>
            <person name="Sun C.M."/>
        </authorList>
    </citation>
    <scope>NUCLEOTIDE SEQUENCE [LARGE SCALE GENOMIC DNA]</scope>
    <source>
        <strain evidence="5 6">WC007</strain>
    </source>
</reference>
<dbReference type="KEGG" id="mcos:GM418_02135"/>
<name>A0A6I6JQK2_9BACT</name>
<evidence type="ECO:0000256" key="3">
    <source>
        <dbReference type="SAM" id="Coils"/>
    </source>
</evidence>
<dbReference type="GO" id="GO:0016862">
    <property type="term" value="F:intramolecular oxidoreductase activity, interconverting keto- and enol-groups"/>
    <property type="evidence" value="ECO:0007669"/>
    <property type="project" value="InterPro"/>
</dbReference>